<keyword evidence="1" id="KW-0812">Transmembrane</keyword>
<sequence length="302" mass="32408">MTQILRGRAVRLALATTAGLVASTLGFFAWQNFYPVQAANGWEVQVLHNSVTRAASLLLQADGSLLVSRELNSGKGSVLQISATGERAVVLEGLSKPDGMVAVDGGWAFSQEVGGAPVSLSRNGQVSTLFEGNNVQGLFNDGDHLYAIEDRKGDGRLMRYDWRSGQLEVLRAGLTETEGLTRCADGRLLYTEKATGKIRALSADGNDPVVVEGLRNPTFLLCDQRGLWISEDSTHRARLLRIDGDGLRHVVLSYLKAPQAIVPDGHGGYLLAEGGRDRVLRLSPSILQSTAEVESGKGEPEA</sequence>
<evidence type="ECO:0000256" key="1">
    <source>
        <dbReference type="SAM" id="Phobius"/>
    </source>
</evidence>
<name>A0ABY9QHP5_9PSED</name>
<dbReference type="EMBL" id="CP132921">
    <property type="protein sequence ID" value="WMW03565.1"/>
    <property type="molecule type" value="Genomic_DNA"/>
</dbReference>
<keyword evidence="1" id="KW-0472">Membrane</keyword>
<evidence type="ECO:0000313" key="3">
    <source>
        <dbReference type="Proteomes" id="UP001183127"/>
    </source>
</evidence>
<organism evidence="2 3">
    <name type="scientific">Pseudomonas entomophila</name>
    <dbReference type="NCBI Taxonomy" id="312306"/>
    <lineage>
        <taxon>Bacteria</taxon>
        <taxon>Pseudomonadati</taxon>
        <taxon>Pseudomonadota</taxon>
        <taxon>Gammaproteobacteria</taxon>
        <taxon>Pseudomonadales</taxon>
        <taxon>Pseudomonadaceae</taxon>
        <taxon>Pseudomonas</taxon>
    </lineage>
</organism>
<dbReference type="Proteomes" id="UP001183127">
    <property type="component" value="Chromosome"/>
</dbReference>
<dbReference type="InterPro" id="IPR011042">
    <property type="entry name" value="6-blade_b-propeller_TolB-like"/>
</dbReference>
<keyword evidence="3" id="KW-1185">Reference proteome</keyword>
<gene>
    <name evidence="2" type="ORF">RAH46_14545</name>
</gene>
<proteinExistence type="predicted"/>
<protein>
    <submittedName>
        <fullName evidence="2">Uncharacterized protein</fullName>
    </submittedName>
</protein>
<dbReference type="Gene3D" id="2.120.10.30">
    <property type="entry name" value="TolB, C-terminal domain"/>
    <property type="match status" value="1"/>
</dbReference>
<keyword evidence="1" id="KW-1133">Transmembrane helix</keyword>
<feature type="transmembrane region" description="Helical" evidence="1">
    <location>
        <begin position="12"/>
        <end position="30"/>
    </location>
</feature>
<dbReference type="RefSeq" id="WP_011534087.1">
    <property type="nucleotide sequence ID" value="NZ_CP132921.1"/>
</dbReference>
<evidence type="ECO:0000313" key="2">
    <source>
        <dbReference type="EMBL" id="WMW03565.1"/>
    </source>
</evidence>
<accession>A0ABY9QHP5</accession>
<reference evidence="2 3" key="1">
    <citation type="submission" date="2023-08" db="EMBL/GenBank/DDBJ databases">
        <title>Complete Genome Sequence of Pseudomonas entomophila TVIN A01.</title>
        <authorList>
            <person name="Shelke T."/>
            <person name="Mahar N.S."/>
            <person name="Gupta I."/>
            <person name="Gupta V."/>
        </authorList>
    </citation>
    <scope>NUCLEOTIDE SEQUENCE [LARGE SCALE GENOMIC DNA]</scope>
    <source>
        <strain evidence="2 3">TVIN-A01</strain>
    </source>
</reference>
<dbReference type="GeneID" id="32806046"/>
<dbReference type="SUPFAM" id="SSF63829">
    <property type="entry name" value="Calcium-dependent phosphotriesterase"/>
    <property type="match status" value="1"/>
</dbReference>